<sequence length="42" mass="4754">MKILAGILCLGLIWLICGMIYAPYMDDEGHIIDPNNENDNLF</sequence>
<dbReference type="EMBL" id="LR796194">
    <property type="protein sequence ID" value="CAB4126223.1"/>
    <property type="molecule type" value="Genomic_DNA"/>
</dbReference>
<protein>
    <submittedName>
        <fullName evidence="1">Uncharacterized protein</fullName>
    </submittedName>
</protein>
<organism evidence="1">
    <name type="scientific">uncultured Caudovirales phage</name>
    <dbReference type="NCBI Taxonomy" id="2100421"/>
    <lineage>
        <taxon>Viruses</taxon>
        <taxon>Duplodnaviria</taxon>
        <taxon>Heunggongvirae</taxon>
        <taxon>Uroviricota</taxon>
        <taxon>Caudoviricetes</taxon>
        <taxon>Peduoviridae</taxon>
        <taxon>Maltschvirus</taxon>
        <taxon>Maltschvirus maltsch</taxon>
    </lineage>
</organism>
<name>A0A6J5KZ86_9CAUD</name>
<evidence type="ECO:0000313" key="1">
    <source>
        <dbReference type="EMBL" id="CAB4126223.1"/>
    </source>
</evidence>
<gene>
    <name evidence="2" type="ORF">UFOVP153_25</name>
    <name evidence="1" type="ORF">UFOVP69_33</name>
</gene>
<evidence type="ECO:0000313" key="2">
    <source>
        <dbReference type="EMBL" id="CAB5170513.1"/>
    </source>
</evidence>
<proteinExistence type="predicted"/>
<dbReference type="EMBL" id="LR798204">
    <property type="protein sequence ID" value="CAB5170513.1"/>
    <property type="molecule type" value="Genomic_DNA"/>
</dbReference>
<reference evidence="1" key="1">
    <citation type="submission" date="2020-04" db="EMBL/GenBank/DDBJ databases">
        <authorList>
            <person name="Chiriac C."/>
            <person name="Salcher M."/>
            <person name="Ghai R."/>
            <person name="Kavagutti S V."/>
        </authorList>
    </citation>
    <scope>NUCLEOTIDE SEQUENCE</scope>
</reference>
<accession>A0A6J5KZ86</accession>